<dbReference type="InterPro" id="IPR036236">
    <property type="entry name" value="Znf_C2H2_sf"/>
</dbReference>
<dbReference type="PROSITE" id="PS50157">
    <property type="entry name" value="ZINC_FINGER_C2H2_2"/>
    <property type="match status" value="3"/>
</dbReference>
<dbReference type="AlphaFoldDB" id="A0A4P9X7T6"/>
<evidence type="ECO:0000256" key="7">
    <source>
        <dbReference type="PROSITE-ProRule" id="PRU00042"/>
    </source>
</evidence>
<dbReference type="Proteomes" id="UP000274922">
    <property type="component" value="Unassembled WGS sequence"/>
</dbReference>
<dbReference type="PROSITE" id="PS00028">
    <property type="entry name" value="ZINC_FINGER_C2H2_1"/>
    <property type="match status" value="1"/>
</dbReference>
<accession>A0A4P9X7T6</accession>
<dbReference type="PANTHER" id="PTHR24388">
    <property type="entry name" value="ZINC FINGER PROTEIN"/>
    <property type="match status" value="1"/>
</dbReference>
<evidence type="ECO:0000259" key="8">
    <source>
        <dbReference type="PROSITE" id="PS50157"/>
    </source>
</evidence>
<dbReference type="STRING" id="1555241.A0A4P9X7T6"/>
<dbReference type="PANTHER" id="PTHR24388:SF54">
    <property type="entry name" value="PROTEIN ESCARGOT"/>
    <property type="match status" value="1"/>
</dbReference>
<dbReference type="GO" id="GO:0005634">
    <property type="term" value="C:nucleus"/>
    <property type="evidence" value="ECO:0007669"/>
    <property type="project" value="UniProtKB-SubCell"/>
</dbReference>
<dbReference type="SUPFAM" id="SSF57667">
    <property type="entry name" value="beta-beta-alpha zinc fingers"/>
    <property type="match status" value="1"/>
</dbReference>
<evidence type="ECO:0000313" key="10">
    <source>
        <dbReference type="EMBL" id="RKP01298.1"/>
    </source>
</evidence>
<dbReference type="Gene3D" id="3.30.160.60">
    <property type="entry name" value="Classic Zinc Finger"/>
    <property type="match status" value="2"/>
</dbReference>
<evidence type="ECO:0000313" key="9">
    <source>
        <dbReference type="EMBL" id="RKO98043.1"/>
    </source>
</evidence>
<dbReference type="InterPro" id="IPR050527">
    <property type="entry name" value="Snail/Krueppel_Znf"/>
</dbReference>
<evidence type="ECO:0000256" key="6">
    <source>
        <dbReference type="ARBA" id="ARBA00023242"/>
    </source>
</evidence>
<feature type="domain" description="C2H2-type" evidence="8">
    <location>
        <begin position="53"/>
        <end position="71"/>
    </location>
</feature>
<evidence type="ECO:0000256" key="3">
    <source>
        <dbReference type="ARBA" id="ARBA00022737"/>
    </source>
</evidence>
<dbReference type="GO" id="GO:0000981">
    <property type="term" value="F:DNA-binding transcription factor activity, RNA polymerase II-specific"/>
    <property type="evidence" value="ECO:0007669"/>
    <property type="project" value="TreeGrafter"/>
</dbReference>
<dbReference type="InterPro" id="IPR013087">
    <property type="entry name" value="Znf_C2H2_type"/>
</dbReference>
<dbReference type="FunFam" id="3.30.160.60:FF:000110">
    <property type="entry name" value="Zinc finger protein-like"/>
    <property type="match status" value="1"/>
</dbReference>
<gene>
    <name evidence="9" type="ORF">CAUPRSCDRAFT_3338</name>
    <name evidence="10" type="ORF">CXG81DRAFT_7099</name>
</gene>
<keyword evidence="4 7" id="KW-0863">Zinc-finger</keyword>
<reference evidence="10" key="2">
    <citation type="submission" date="2018-04" db="EMBL/GenBank/DDBJ databases">
        <title>Leveraging single-cell genomics to expand the Fungal Tree of Life.</title>
        <authorList>
            <consortium name="DOE Joint Genome Institute"/>
            <person name="Ahrendt S.R."/>
            <person name="Quandt C.A."/>
            <person name="Ciobanu D."/>
            <person name="Clum A."/>
            <person name="Salamov A."/>
            <person name="Andreopoulos B."/>
            <person name="Cheng J.-F."/>
            <person name="Woyke T."/>
            <person name="Pelin A."/>
            <person name="Henrissat B."/>
            <person name="Benny G.L."/>
            <person name="Smith M.E."/>
            <person name="James T.Y."/>
            <person name="Grigoriev I.V."/>
        </authorList>
    </citation>
    <scope>NUCLEOTIDE SEQUENCE</scope>
    <source>
        <strain evidence="10">ATCC 52028</strain>
    </source>
</reference>
<sequence length="71" mass="8450">CGASYHHQYRLTSHRVSHMVERPHACSQCKSAFARKHDLQRHVRLLHSMRRPFVCPACHRGFNRESDCERH</sequence>
<name>A0A4P9X7T6_9FUNG</name>
<organism evidence="10 12">
    <name type="scientific">Caulochytrium protostelioides</name>
    <dbReference type="NCBI Taxonomy" id="1555241"/>
    <lineage>
        <taxon>Eukaryota</taxon>
        <taxon>Fungi</taxon>
        <taxon>Fungi incertae sedis</taxon>
        <taxon>Chytridiomycota</taxon>
        <taxon>Chytridiomycota incertae sedis</taxon>
        <taxon>Chytridiomycetes</taxon>
        <taxon>Caulochytriales</taxon>
        <taxon>Caulochytriaceae</taxon>
        <taxon>Caulochytrium</taxon>
    </lineage>
</organism>
<reference evidence="11 12" key="1">
    <citation type="journal article" date="2018" name="Nat. Microbiol.">
        <title>Leveraging single-cell genomics to expand the fungal tree of life.</title>
        <authorList>
            <person name="Ahrendt S.R."/>
            <person name="Quandt C.A."/>
            <person name="Ciobanu D."/>
            <person name="Clum A."/>
            <person name="Salamov A."/>
            <person name="Andreopoulos B."/>
            <person name="Cheng J.F."/>
            <person name="Woyke T."/>
            <person name="Pelin A."/>
            <person name="Henrissat B."/>
            <person name="Reynolds N.K."/>
            <person name="Benny G.L."/>
            <person name="Smith M.E."/>
            <person name="James T.Y."/>
            <person name="Grigoriev I.V."/>
        </authorList>
    </citation>
    <scope>NUCLEOTIDE SEQUENCE [LARGE SCALE GENOMIC DNA]</scope>
    <source>
        <strain evidence="11 12">ATCC 52028</strain>
    </source>
</reference>
<dbReference type="Proteomes" id="UP000268535">
    <property type="component" value="Unassembled WGS sequence"/>
</dbReference>
<keyword evidence="5" id="KW-0862">Zinc</keyword>
<evidence type="ECO:0000313" key="11">
    <source>
        <dbReference type="Proteomes" id="UP000268535"/>
    </source>
</evidence>
<evidence type="ECO:0000256" key="5">
    <source>
        <dbReference type="ARBA" id="ARBA00022833"/>
    </source>
</evidence>
<evidence type="ECO:0000313" key="12">
    <source>
        <dbReference type="Proteomes" id="UP000274922"/>
    </source>
</evidence>
<feature type="domain" description="C2H2-type" evidence="8">
    <location>
        <begin position="24"/>
        <end position="52"/>
    </location>
</feature>
<feature type="domain" description="C2H2-type" evidence="8">
    <location>
        <begin position="1"/>
        <end position="23"/>
    </location>
</feature>
<protein>
    <recommendedName>
        <fullName evidence="8">C2H2-type domain-containing protein</fullName>
    </recommendedName>
</protein>
<feature type="non-terminal residue" evidence="10">
    <location>
        <position position="1"/>
    </location>
</feature>
<reference evidence="9" key="3">
    <citation type="submission" date="2018-08" db="EMBL/GenBank/DDBJ databases">
        <title>Leveraging single-cell genomics to expand the Fungal Tree of Life.</title>
        <authorList>
            <consortium name="DOE Joint Genome Institute"/>
            <person name="Ahrendt S.R."/>
            <person name="Quandt C.A."/>
            <person name="Ciobanu D."/>
            <person name="Clum A."/>
            <person name="Salamov A."/>
            <person name="Andreopoulos B."/>
            <person name="Cheng J.-F."/>
            <person name="Woyke T."/>
            <person name="Pelin A."/>
            <person name="Henrissat B."/>
            <person name="Reynolds N."/>
            <person name="Benny G.L."/>
            <person name="Smith M.E."/>
            <person name="James T.Y."/>
            <person name="Grigoriev I.V."/>
        </authorList>
    </citation>
    <scope>NUCLEOTIDE SEQUENCE</scope>
    <source>
        <strain evidence="9">ATCC 52028</strain>
    </source>
</reference>
<evidence type="ECO:0000256" key="1">
    <source>
        <dbReference type="ARBA" id="ARBA00004123"/>
    </source>
</evidence>
<keyword evidence="3" id="KW-0677">Repeat</keyword>
<dbReference type="EMBL" id="ML014177">
    <property type="protein sequence ID" value="RKP01298.1"/>
    <property type="molecule type" value="Genomic_DNA"/>
</dbReference>
<feature type="non-terminal residue" evidence="10">
    <location>
        <position position="71"/>
    </location>
</feature>
<dbReference type="OrthoDB" id="2158658at2759"/>
<proteinExistence type="predicted"/>
<keyword evidence="6" id="KW-0539">Nucleus</keyword>
<evidence type="ECO:0000256" key="4">
    <source>
        <dbReference type="ARBA" id="ARBA00022771"/>
    </source>
</evidence>
<evidence type="ECO:0000256" key="2">
    <source>
        <dbReference type="ARBA" id="ARBA00022723"/>
    </source>
</evidence>
<dbReference type="GO" id="GO:0000978">
    <property type="term" value="F:RNA polymerase II cis-regulatory region sequence-specific DNA binding"/>
    <property type="evidence" value="ECO:0007669"/>
    <property type="project" value="TreeGrafter"/>
</dbReference>
<comment type="subcellular location">
    <subcellularLocation>
        <location evidence="1">Nucleus</location>
    </subcellularLocation>
</comment>
<dbReference type="GO" id="GO:0008270">
    <property type="term" value="F:zinc ion binding"/>
    <property type="evidence" value="ECO:0007669"/>
    <property type="project" value="UniProtKB-KW"/>
</dbReference>
<dbReference type="EMBL" id="ML009123">
    <property type="protein sequence ID" value="RKO98043.1"/>
    <property type="molecule type" value="Genomic_DNA"/>
</dbReference>
<keyword evidence="2" id="KW-0479">Metal-binding</keyword>
<keyword evidence="12" id="KW-1185">Reference proteome</keyword>